<dbReference type="PANTHER" id="PTHR11644">
    <property type="entry name" value="CYTIDINE DEAMINASE"/>
    <property type="match status" value="1"/>
</dbReference>
<accession>A0ABC8JEJ6</accession>
<dbReference type="InterPro" id="IPR002125">
    <property type="entry name" value="CMP_dCMP_dom"/>
</dbReference>
<proteinExistence type="inferred from homology"/>
<dbReference type="Gene3D" id="3.40.140.10">
    <property type="entry name" value="Cytidine Deaminase, domain 2"/>
    <property type="match status" value="2"/>
</dbReference>
<keyword evidence="5" id="KW-0479">Metal-binding</keyword>
<evidence type="ECO:0000259" key="7">
    <source>
        <dbReference type="PROSITE" id="PS51747"/>
    </source>
</evidence>
<gene>
    <name evidence="8" type="ORF">ERUC_LOCUS9546</name>
</gene>
<keyword evidence="9" id="KW-1185">Reference proteome</keyword>
<dbReference type="GO" id="GO:0072527">
    <property type="term" value="P:pyrimidine-containing compound metabolic process"/>
    <property type="evidence" value="ECO:0007669"/>
    <property type="project" value="UniProtKB-ARBA"/>
</dbReference>
<evidence type="ECO:0000313" key="8">
    <source>
        <dbReference type="EMBL" id="CAH8322231.1"/>
    </source>
</evidence>
<dbReference type="NCBIfam" id="TIGR01355">
    <property type="entry name" value="cyt_deam_dimer"/>
    <property type="match status" value="1"/>
</dbReference>
<dbReference type="GO" id="GO:0055086">
    <property type="term" value="P:nucleobase-containing small molecule metabolic process"/>
    <property type="evidence" value="ECO:0007669"/>
    <property type="project" value="UniProtKB-ARBA"/>
</dbReference>
<evidence type="ECO:0000256" key="3">
    <source>
        <dbReference type="ARBA" id="ARBA00011738"/>
    </source>
</evidence>
<dbReference type="EMBL" id="CAKOAT010097376">
    <property type="protein sequence ID" value="CAH8322231.1"/>
    <property type="molecule type" value="Genomic_DNA"/>
</dbReference>
<dbReference type="InterPro" id="IPR016193">
    <property type="entry name" value="Cytidine_deaminase-like"/>
</dbReference>
<reference evidence="8 9" key="1">
    <citation type="submission" date="2022-03" db="EMBL/GenBank/DDBJ databases">
        <authorList>
            <person name="Macdonald S."/>
            <person name="Ahmed S."/>
            <person name="Newling K."/>
        </authorList>
    </citation>
    <scope>NUCLEOTIDE SEQUENCE [LARGE SCALE GENOMIC DNA]</scope>
</reference>
<organism evidence="8 9">
    <name type="scientific">Eruca vesicaria subsp. sativa</name>
    <name type="common">Garden rocket</name>
    <name type="synonym">Eruca sativa</name>
    <dbReference type="NCBI Taxonomy" id="29727"/>
    <lineage>
        <taxon>Eukaryota</taxon>
        <taxon>Viridiplantae</taxon>
        <taxon>Streptophyta</taxon>
        <taxon>Embryophyta</taxon>
        <taxon>Tracheophyta</taxon>
        <taxon>Spermatophyta</taxon>
        <taxon>Magnoliopsida</taxon>
        <taxon>eudicotyledons</taxon>
        <taxon>Gunneridae</taxon>
        <taxon>Pentapetalae</taxon>
        <taxon>rosids</taxon>
        <taxon>malvids</taxon>
        <taxon>Brassicales</taxon>
        <taxon>Brassicaceae</taxon>
        <taxon>Brassiceae</taxon>
        <taxon>Eruca</taxon>
    </lineage>
</organism>
<dbReference type="AlphaFoldDB" id="A0ABC8JEJ6"/>
<evidence type="ECO:0000256" key="5">
    <source>
        <dbReference type="ARBA" id="ARBA00022723"/>
    </source>
</evidence>
<comment type="subunit">
    <text evidence="3">Homodimer.</text>
</comment>
<feature type="domain" description="CMP/dCMP-type deaminase" evidence="7">
    <location>
        <begin position="186"/>
        <end position="307"/>
    </location>
</feature>
<comment type="similarity">
    <text evidence="2">Belongs to the cytidine and deoxycytidylate deaminase family.</text>
</comment>
<dbReference type="GO" id="GO:0004126">
    <property type="term" value="F:cytidine deaminase activity"/>
    <property type="evidence" value="ECO:0007669"/>
    <property type="project" value="UniProtKB-ARBA"/>
</dbReference>
<dbReference type="EC" id="3.5.4.5" evidence="4"/>
<evidence type="ECO:0000256" key="4">
    <source>
        <dbReference type="ARBA" id="ARBA00012783"/>
    </source>
</evidence>
<dbReference type="SUPFAM" id="SSF53927">
    <property type="entry name" value="Cytidine deaminase-like"/>
    <property type="match status" value="2"/>
</dbReference>
<evidence type="ECO:0000256" key="1">
    <source>
        <dbReference type="ARBA" id="ARBA00001947"/>
    </source>
</evidence>
<dbReference type="PROSITE" id="PS51747">
    <property type="entry name" value="CYT_DCMP_DEAMINASES_2"/>
    <property type="match status" value="2"/>
</dbReference>
<dbReference type="GO" id="GO:0046872">
    <property type="term" value="F:metal ion binding"/>
    <property type="evidence" value="ECO:0007669"/>
    <property type="project" value="UniProtKB-KW"/>
</dbReference>
<comment type="cofactor">
    <cofactor evidence="1">
        <name>Zn(2+)</name>
        <dbReference type="ChEBI" id="CHEBI:29105"/>
    </cofactor>
</comment>
<dbReference type="PANTHER" id="PTHR11644:SF2">
    <property type="entry name" value="CYTIDINE DEAMINASE"/>
    <property type="match status" value="1"/>
</dbReference>
<evidence type="ECO:0000313" key="9">
    <source>
        <dbReference type="Proteomes" id="UP001642260"/>
    </source>
</evidence>
<comment type="caution">
    <text evidence="8">The sequence shown here is derived from an EMBL/GenBank/DDBJ whole genome shotgun (WGS) entry which is preliminary data.</text>
</comment>
<feature type="domain" description="CMP/dCMP-type deaminase" evidence="7">
    <location>
        <begin position="24"/>
        <end position="154"/>
    </location>
</feature>
<dbReference type="Pfam" id="PF08211">
    <property type="entry name" value="dCMP_cyt_deam_2"/>
    <property type="match status" value="1"/>
</dbReference>
<dbReference type="CDD" id="cd01283">
    <property type="entry name" value="cytidine_deaminase"/>
    <property type="match status" value="1"/>
</dbReference>
<sequence length="323" mass="36131">MAQPTRYVLSQDIDTNHVVSNPMNLVLLLKRELPRVRSRSFPGKTPTLAAGFGSSRKIYLGINIQLPGLPLHHSIHAEQFLLANLALNNERQLTHLAITSDGIYFDAPSGYCRQFLHETREASSIQILIKDATRGEAGRFETLQNLFPRTIRPTIFFQPLLLEPHDNKLTLSTYHDLVGNICEELERCNHLNCTALAAANRSYTPFTKSSSGVALLDNVGRVYRGWYMETVECGLSLGLVQAALVDFVARGGTEFNTIVQAVLVEKKDALVSQEKTTRMILKKITNGNCVINVFHCHLDVAEQFRRNIINIEATQGGFGKHIY</sequence>
<dbReference type="InterPro" id="IPR013171">
    <property type="entry name" value="Cyd/dCyd_deaminase_Zn-bd"/>
</dbReference>
<dbReference type="InterPro" id="IPR006263">
    <property type="entry name" value="Cyt_deam_dimer"/>
</dbReference>
<dbReference type="Proteomes" id="UP001642260">
    <property type="component" value="Unassembled WGS sequence"/>
</dbReference>
<dbReference type="InterPro" id="IPR050202">
    <property type="entry name" value="Cyt/Deoxycyt_deaminase"/>
</dbReference>
<evidence type="ECO:0000256" key="2">
    <source>
        <dbReference type="ARBA" id="ARBA00006576"/>
    </source>
</evidence>
<protein>
    <recommendedName>
        <fullName evidence="4">cytidine deaminase</fullName>
        <ecNumber evidence="4">3.5.4.5</ecNumber>
    </recommendedName>
</protein>
<keyword evidence="6" id="KW-0862">Zinc</keyword>
<name>A0ABC8JEJ6_ERUVS</name>
<evidence type="ECO:0000256" key="6">
    <source>
        <dbReference type="ARBA" id="ARBA00022833"/>
    </source>
</evidence>